<proteinExistence type="predicted"/>
<dbReference type="EMBL" id="SSSN01000007">
    <property type="protein sequence ID" value="THG33978.1"/>
    <property type="molecule type" value="Genomic_DNA"/>
</dbReference>
<name>A0A4S4FUL5_9MICO</name>
<feature type="region of interest" description="Disordered" evidence="1">
    <location>
        <begin position="51"/>
        <end position="76"/>
    </location>
</feature>
<organism evidence="2 3">
    <name type="scientific">Orlajensenia flava</name>
    <dbReference type="NCBI Taxonomy" id="2565934"/>
    <lineage>
        <taxon>Bacteria</taxon>
        <taxon>Bacillati</taxon>
        <taxon>Actinomycetota</taxon>
        <taxon>Actinomycetes</taxon>
        <taxon>Micrococcales</taxon>
        <taxon>Microbacteriaceae</taxon>
        <taxon>Orlajensenia</taxon>
    </lineage>
</organism>
<dbReference type="Pfam" id="PF00805">
    <property type="entry name" value="Pentapeptide"/>
    <property type="match status" value="5"/>
</dbReference>
<sequence length="475" mass="48267">MNMTRLSTRSRRGSSARRRTPSAAFLTLGGITTALLLGVTGCTATAHPVQTNIPGDTLSPAPTPSPTGNSADTATVSVPPDNPYYELLIQGTQPPVGYGTTVNGCVVAPRASCPSADLSKSMLRGALFEYADLTGARLDGATIALANFSYASLAGADLSDTTLTGVSLNEAYAPKLSLAGSVLRLGSIANSDLTGANLQRLNANFGAIIGSDLSGADLANANLSDSDINGVNLTGANLSNVNLANADLTGSTLTGANLHGAVYCNTLMPNGHVKNPKKGLCPGQATSPSDPSAKPIPLPASNVFYPAINALINGKQLVSGSKIGGCAIQAYTQCRAAKLAQEDLQGAFLAYSSLQNADLSGAKFFVGSMAFARAEGVDMSGIQLGGTAAVNANMAGAKLDDSKLSLAVFTGADLRNSTFTHADARIGSFAGADARGAKFTGADLSEARGGRSGVLQRDRFRLACGSASGRLLMRG</sequence>
<dbReference type="AlphaFoldDB" id="A0A4S4FUL5"/>
<dbReference type="PANTHER" id="PTHR14136">
    <property type="entry name" value="BTB_POZ DOMAIN-CONTAINING PROTEIN KCTD9"/>
    <property type="match status" value="1"/>
</dbReference>
<dbReference type="SUPFAM" id="SSF141571">
    <property type="entry name" value="Pentapeptide repeat-like"/>
    <property type="match status" value="2"/>
</dbReference>
<feature type="region of interest" description="Disordered" evidence="1">
    <location>
        <begin position="1"/>
        <end position="21"/>
    </location>
</feature>
<evidence type="ECO:0000313" key="2">
    <source>
        <dbReference type="EMBL" id="THG33978.1"/>
    </source>
</evidence>
<comment type="caution">
    <text evidence="2">The sequence shown here is derived from an EMBL/GenBank/DDBJ whole genome shotgun (WGS) entry which is preliminary data.</text>
</comment>
<dbReference type="InterPro" id="IPR001646">
    <property type="entry name" value="5peptide_repeat"/>
</dbReference>
<evidence type="ECO:0000256" key="1">
    <source>
        <dbReference type="SAM" id="MobiDB-lite"/>
    </source>
</evidence>
<feature type="compositionally biased region" description="Basic residues" evidence="1">
    <location>
        <begin position="8"/>
        <end position="20"/>
    </location>
</feature>
<dbReference type="Proteomes" id="UP000307380">
    <property type="component" value="Unassembled WGS sequence"/>
</dbReference>
<dbReference type="PANTHER" id="PTHR14136:SF17">
    <property type="entry name" value="BTB_POZ DOMAIN-CONTAINING PROTEIN KCTD9"/>
    <property type="match status" value="1"/>
</dbReference>
<dbReference type="InterPro" id="IPR051082">
    <property type="entry name" value="Pentapeptide-BTB/POZ_domain"/>
</dbReference>
<reference evidence="2 3" key="1">
    <citation type="submission" date="2019-04" db="EMBL/GenBank/DDBJ databases">
        <authorList>
            <person name="Jiang L."/>
        </authorList>
    </citation>
    <scope>NUCLEOTIDE SEQUENCE [LARGE SCALE GENOMIC DNA]</scope>
    <source>
        <strain evidence="2 3">YIM 131861</strain>
    </source>
</reference>
<accession>A0A4S4FUL5</accession>
<keyword evidence="3" id="KW-1185">Reference proteome</keyword>
<gene>
    <name evidence="2" type="ORF">E6C70_11170</name>
</gene>
<feature type="compositionally biased region" description="Polar residues" evidence="1">
    <location>
        <begin position="66"/>
        <end position="76"/>
    </location>
</feature>
<dbReference type="OrthoDB" id="3571820at2"/>
<protein>
    <submittedName>
        <fullName evidence="2">Pentapeptide repeat-containing protein</fullName>
    </submittedName>
</protein>
<dbReference type="Gene3D" id="2.160.20.80">
    <property type="entry name" value="E3 ubiquitin-protein ligase SopA"/>
    <property type="match status" value="2"/>
</dbReference>
<evidence type="ECO:0000313" key="3">
    <source>
        <dbReference type="Proteomes" id="UP000307380"/>
    </source>
</evidence>